<feature type="compositionally biased region" description="Basic and acidic residues" evidence="4">
    <location>
        <begin position="40"/>
        <end position="52"/>
    </location>
</feature>
<dbReference type="PANTHER" id="PTHR43432:SF3">
    <property type="entry name" value="SLR0285 PROTEIN"/>
    <property type="match status" value="1"/>
</dbReference>
<proteinExistence type="predicted"/>
<organism evidence="6">
    <name type="scientific">Sedimenticola thiotaurini</name>
    <dbReference type="NCBI Taxonomy" id="1543721"/>
    <lineage>
        <taxon>Bacteria</taxon>
        <taxon>Pseudomonadati</taxon>
        <taxon>Pseudomonadota</taxon>
        <taxon>Gammaproteobacteria</taxon>
        <taxon>Chromatiales</taxon>
        <taxon>Sedimenticolaceae</taxon>
        <taxon>Sedimenticola</taxon>
    </lineage>
</organism>
<keyword evidence="3" id="KW-0411">Iron-sulfur</keyword>
<comment type="caution">
    <text evidence="6">The sequence shown here is derived from an EMBL/GenBank/DDBJ whole genome shotgun (WGS) entry which is preliminary data.</text>
</comment>
<dbReference type="Pfam" id="PF04055">
    <property type="entry name" value="Radical_SAM"/>
    <property type="match status" value="1"/>
</dbReference>
<accession>A0A831RQ81</accession>
<dbReference type="NCBIfam" id="NF033668">
    <property type="entry name" value="rSAM_PA0069"/>
    <property type="match status" value="1"/>
</dbReference>
<keyword evidence="2" id="KW-0408">Iron</keyword>
<dbReference type="InterPro" id="IPR006638">
    <property type="entry name" value="Elp3/MiaA/NifB-like_rSAM"/>
</dbReference>
<dbReference type="SMART" id="SM00729">
    <property type="entry name" value="Elp3"/>
    <property type="match status" value="1"/>
</dbReference>
<dbReference type="EMBL" id="DRKP01000173">
    <property type="protein sequence ID" value="HEB97486.1"/>
    <property type="molecule type" value="Genomic_DNA"/>
</dbReference>
<feature type="region of interest" description="Disordered" evidence="4">
    <location>
        <begin position="1"/>
        <end position="62"/>
    </location>
</feature>
<dbReference type="InterPro" id="IPR007197">
    <property type="entry name" value="rSAM"/>
</dbReference>
<dbReference type="PANTHER" id="PTHR43432">
    <property type="entry name" value="SLR0285 PROTEIN"/>
    <property type="match status" value="1"/>
</dbReference>
<reference evidence="6" key="1">
    <citation type="journal article" date="2020" name="mSystems">
        <title>Genome- and Community-Level Interaction Insights into Carbon Utilization and Element Cycling Functions of Hydrothermarchaeota in Hydrothermal Sediment.</title>
        <authorList>
            <person name="Zhou Z."/>
            <person name="Liu Y."/>
            <person name="Xu W."/>
            <person name="Pan J."/>
            <person name="Luo Z.H."/>
            <person name="Li M."/>
        </authorList>
    </citation>
    <scope>NUCLEOTIDE SEQUENCE [LARGE SCALE GENOMIC DNA]</scope>
    <source>
        <strain evidence="6">HyVt-443</strain>
    </source>
</reference>
<dbReference type="Proteomes" id="UP000886251">
    <property type="component" value="Unassembled WGS sequence"/>
</dbReference>
<sequence>MERPRRPKARGADDNPPNRFHRHHRERVDDGWPGDGEPEPDPRTRLQREHSRSVITRNRSPDVPFDRSINPYRGCEHGCIYCYARPSHAWMNLSPGLDFETRLFCKPDAPQLLQRELARPGYRPAPVALGSNTDAYQRVEREQRITRRLLEVLDRYHHPVCIVTKSALIERDLDLLAPMAARGLARCAISLTTLDPALARVMEPRAANPARRLKTIRRLAEAGIPVTVLVAPVVPVLTDSELEALLTAARDAGAGSARMTILRLPREVAGLFGQWLHTHFPDRAGHVLNRIRDLHDGDPGDNRFGRRMTGSGVFADLIARRFELATRRLGLGDPEPLRHDLFRPPSPEETSGQLPLPGFQGP</sequence>
<protein>
    <submittedName>
        <fullName evidence="6">PA0069 family radical SAM protein</fullName>
    </submittedName>
</protein>
<gene>
    <name evidence="6" type="ORF">ENI96_13770</name>
</gene>
<dbReference type="InterPro" id="IPR058240">
    <property type="entry name" value="rSAM_sf"/>
</dbReference>
<evidence type="ECO:0000313" key="6">
    <source>
        <dbReference type="EMBL" id="HEB97486.1"/>
    </source>
</evidence>
<name>A0A831RQ81_9GAMM</name>
<evidence type="ECO:0000256" key="3">
    <source>
        <dbReference type="ARBA" id="ARBA00023014"/>
    </source>
</evidence>
<dbReference type="SFLD" id="SFLDG01084">
    <property type="entry name" value="Uncharacterised_Radical_SAM_Su"/>
    <property type="match status" value="1"/>
</dbReference>
<evidence type="ECO:0000256" key="1">
    <source>
        <dbReference type="ARBA" id="ARBA00022723"/>
    </source>
</evidence>
<dbReference type="GO" id="GO:0046872">
    <property type="term" value="F:metal ion binding"/>
    <property type="evidence" value="ECO:0007669"/>
    <property type="project" value="UniProtKB-KW"/>
</dbReference>
<keyword evidence="1" id="KW-0479">Metal-binding</keyword>
<dbReference type="SUPFAM" id="SSF102114">
    <property type="entry name" value="Radical SAM enzymes"/>
    <property type="match status" value="1"/>
</dbReference>
<evidence type="ECO:0000256" key="2">
    <source>
        <dbReference type="ARBA" id="ARBA00023004"/>
    </source>
</evidence>
<feature type="region of interest" description="Disordered" evidence="4">
    <location>
        <begin position="334"/>
        <end position="362"/>
    </location>
</feature>
<dbReference type="CDD" id="cd01335">
    <property type="entry name" value="Radical_SAM"/>
    <property type="match status" value="1"/>
</dbReference>
<dbReference type="PROSITE" id="PS51918">
    <property type="entry name" value="RADICAL_SAM"/>
    <property type="match status" value="1"/>
</dbReference>
<evidence type="ECO:0000259" key="5">
    <source>
        <dbReference type="PROSITE" id="PS51918"/>
    </source>
</evidence>
<dbReference type="SFLD" id="SFLDS00029">
    <property type="entry name" value="Radical_SAM"/>
    <property type="match status" value="1"/>
</dbReference>
<dbReference type="Gene3D" id="3.80.30.30">
    <property type="match status" value="1"/>
</dbReference>
<evidence type="ECO:0000256" key="4">
    <source>
        <dbReference type="SAM" id="MobiDB-lite"/>
    </source>
</evidence>
<dbReference type="GO" id="GO:0003824">
    <property type="term" value="F:catalytic activity"/>
    <property type="evidence" value="ECO:0007669"/>
    <property type="project" value="InterPro"/>
</dbReference>
<dbReference type="GO" id="GO:0051536">
    <property type="term" value="F:iron-sulfur cluster binding"/>
    <property type="evidence" value="ECO:0007669"/>
    <property type="project" value="UniProtKB-KW"/>
</dbReference>
<feature type="domain" description="Radical SAM core" evidence="5">
    <location>
        <begin position="61"/>
        <end position="298"/>
    </location>
</feature>
<dbReference type="InterPro" id="IPR040086">
    <property type="entry name" value="MJ0683-like"/>
</dbReference>
<dbReference type="AlphaFoldDB" id="A0A831RQ81"/>